<dbReference type="InterPro" id="IPR021341">
    <property type="entry name" value="DUF2958"/>
</dbReference>
<organism evidence="1 2">
    <name type="scientific">Variovorax gossypii</name>
    <dbReference type="NCBI Taxonomy" id="1679495"/>
    <lineage>
        <taxon>Bacteria</taxon>
        <taxon>Pseudomonadati</taxon>
        <taxon>Pseudomonadota</taxon>
        <taxon>Betaproteobacteria</taxon>
        <taxon>Burkholderiales</taxon>
        <taxon>Comamonadaceae</taxon>
        <taxon>Variovorax</taxon>
    </lineage>
</organism>
<dbReference type="AlphaFoldDB" id="A0A3S0JA08"/>
<evidence type="ECO:0000313" key="2">
    <source>
        <dbReference type="Proteomes" id="UP000267418"/>
    </source>
</evidence>
<sequence length="117" mass="12877">MPMELITPELRQLLLANGAASRDNPHFDPHPVVKWFNPCGAATWLITELDPGDEDLAYGLCDLGLGTPEIGVVSVRELYSIRLMGGALGVERDLHWKANKPLSEYARLARLAGRIVD</sequence>
<comment type="caution">
    <text evidence="1">The sequence shown here is derived from an EMBL/GenBank/DDBJ whole genome shotgun (WGS) entry which is preliminary data.</text>
</comment>
<dbReference type="Proteomes" id="UP000267418">
    <property type="component" value="Unassembled WGS sequence"/>
</dbReference>
<gene>
    <name evidence="1" type="ORF">EJP69_14310</name>
</gene>
<keyword evidence="2" id="KW-1185">Reference proteome</keyword>
<name>A0A3S0JA08_9BURK</name>
<evidence type="ECO:0000313" key="1">
    <source>
        <dbReference type="EMBL" id="RTQ35527.1"/>
    </source>
</evidence>
<accession>A0A3S0JA08</accession>
<dbReference type="Pfam" id="PF11171">
    <property type="entry name" value="DUF2958"/>
    <property type="match status" value="1"/>
</dbReference>
<reference evidence="1 2" key="1">
    <citation type="submission" date="2018-12" db="EMBL/GenBank/DDBJ databases">
        <title>The genome of Variovorax gossypii DSM 100435.</title>
        <authorList>
            <person name="Gao J."/>
            <person name="Sun J."/>
        </authorList>
    </citation>
    <scope>NUCLEOTIDE SEQUENCE [LARGE SCALE GENOMIC DNA]</scope>
    <source>
        <strain evidence="1 2">DSM 100435</strain>
    </source>
</reference>
<dbReference type="EMBL" id="RXOE01000002">
    <property type="protein sequence ID" value="RTQ35527.1"/>
    <property type="molecule type" value="Genomic_DNA"/>
</dbReference>
<proteinExistence type="predicted"/>
<protein>
    <submittedName>
        <fullName evidence="1">DUF2958 domain-containing protein</fullName>
    </submittedName>
</protein>
<dbReference type="OrthoDB" id="1070337at2"/>